<dbReference type="AlphaFoldDB" id="A0A2Z7B700"/>
<evidence type="ECO:0000313" key="1">
    <source>
        <dbReference type="EMBL" id="KZV29357.1"/>
    </source>
</evidence>
<gene>
    <name evidence="1" type="ORF">F511_24044</name>
</gene>
<keyword evidence="2" id="KW-1185">Reference proteome</keyword>
<name>A0A2Z7B700_9LAMI</name>
<sequence>MCNINLFEAVQVLTVNVSAEVNASAELCDARIHMQVLKSVEEMDQLVCFWKFGPQCPTSPLLPPRKAPLEDFDGYRLLPESSGFLAGLVVSQYKFWKLSRSVRSDRRSELR</sequence>
<evidence type="ECO:0000313" key="2">
    <source>
        <dbReference type="Proteomes" id="UP000250235"/>
    </source>
</evidence>
<accession>A0A2Z7B700</accession>
<protein>
    <submittedName>
        <fullName evidence="1">Uncharacterized protein</fullName>
    </submittedName>
</protein>
<organism evidence="1 2">
    <name type="scientific">Dorcoceras hygrometricum</name>
    <dbReference type="NCBI Taxonomy" id="472368"/>
    <lineage>
        <taxon>Eukaryota</taxon>
        <taxon>Viridiplantae</taxon>
        <taxon>Streptophyta</taxon>
        <taxon>Embryophyta</taxon>
        <taxon>Tracheophyta</taxon>
        <taxon>Spermatophyta</taxon>
        <taxon>Magnoliopsida</taxon>
        <taxon>eudicotyledons</taxon>
        <taxon>Gunneridae</taxon>
        <taxon>Pentapetalae</taxon>
        <taxon>asterids</taxon>
        <taxon>lamiids</taxon>
        <taxon>Lamiales</taxon>
        <taxon>Gesneriaceae</taxon>
        <taxon>Didymocarpoideae</taxon>
        <taxon>Trichosporeae</taxon>
        <taxon>Loxocarpinae</taxon>
        <taxon>Dorcoceras</taxon>
    </lineage>
</organism>
<dbReference type="EMBL" id="KV009382">
    <property type="protein sequence ID" value="KZV29357.1"/>
    <property type="molecule type" value="Genomic_DNA"/>
</dbReference>
<reference evidence="1 2" key="1">
    <citation type="journal article" date="2015" name="Proc. Natl. Acad. Sci. U.S.A.">
        <title>The resurrection genome of Boea hygrometrica: A blueprint for survival of dehydration.</title>
        <authorList>
            <person name="Xiao L."/>
            <person name="Yang G."/>
            <person name="Zhang L."/>
            <person name="Yang X."/>
            <person name="Zhao S."/>
            <person name="Ji Z."/>
            <person name="Zhou Q."/>
            <person name="Hu M."/>
            <person name="Wang Y."/>
            <person name="Chen M."/>
            <person name="Xu Y."/>
            <person name="Jin H."/>
            <person name="Xiao X."/>
            <person name="Hu G."/>
            <person name="Bao F."/>
            <person name="Hu Y."/>
            <person name="Wan P."/>
            <person name="Li L."/>
            <person name="Deng X."/>
            <person name="Kuang T."/>
            <person name="Xiang C."/>
            <person name="Zhu J.K."/>
            <person name="Oliver M.J."/>
            <person name="He Y."/>
        </authorList>
    </citation>
    <scope>NUCLEOTIDE SEQUENCE [LARGE SCALE GENOMIC DNA]</scope>
    <source>
        <strain evidence="2">cv. XS01</strain>
    </source>
</reference>
<proteinExistence type="predicted"/>
<dbReference type="Proteomes" id="UP000250235">
    <property type="component" value="Unassembled WGS sequence"/>
</dbReference>